<evidence type="ECO:0000313" key="2">
    <source>
        <dbReference type="EMBL" id="MCO6409488.1"/>
    </source>
</evidence>
<keyword evidence="3" id="KW-1185">Reference proteome</keyword>
<comment type="caution">
    <text evidence="2">The sequence shown here is derived from an EMBL/GenBank/DDBJ whole genome shotgun (WGS) entry which is preliminary data.</text>
</comment>
<dbReference type="Proteomes" id="UP001320715">
    <property type="component" value="Unassembled WGS sequence"/>
</dbReference>
<sequence>MELPSDPTDNAEPSAPAGMSGIPDHLVSGLAGGGMFTVKPSDRTIQLKILADRRRLAEQSQWTADQIAAVTGPNGDPTALGAAKAGRLQALEAQRIKLEAENYRLTCLDLQTRAGDQERERRSEAKNKANVVMHGLVDNALATIAAISINPMASASQLAANRLILSIAVGEEFAATISHMVDFSHCETTAQRMSYVTDLYSRGLISADEHSVLFKGLAAESGVIKAELADRLAQLELSESEMNAADRARTIEHRV</sequence>
<proteinExistence type="predicted"/>
<feature type="region of interest" description="Disordered" evidence="1">
    <location>
        <begin position="1"/>
        <end position="23"/>
    </location>
</feature>
<evidence type="ECO:0000256" key="1">
    <source>
        <dbReference type="SAM" id="MobiDB-lite"/>
    </source>
</evidence>
<gene>
    <name evidence="2" type="ORF">GTW23_15000</name>
</gene>
<evidence type="ECO:0000313" key="3">
    <source>
        <dbReference type="Proteomes" id="UP001320715"/>
    </source>
</evidence>
<dbReference type="EMBL" id="JAAAML010000003">
    <property type="protein sequence ID" value="MCO6409488.1"/>
    <property type="molecule type" value="Genomic_DNA"/>
</dbReference>
<reference evidence="2 3" key="1">
    <citation type="submission" date="2020-01" db="EMBL/GenBank/DDBJ databases">
        <title>Genomes of bacteria type strains.</title>
        <authorList>
            <person name="Chen J."/>
            <person name="Zhu S."/>
            <person name="Yang J."/>
        </authorList>
    </citation>
    <scope>NUCLEOTIDE SEQUENCE [LARGE SCALE GENOMIC DNA]</scope>
    <source>
        <strain evidence="2 3">DSM 16655</strain>
    </source>
</reference>
<name>A0ABT1CTG3_9HYPH</name>
<protein>
    <submittedName>
        <fullName evidence="2">Uncharacterized protein</fullName>
    </submittedName>
</protein>
<accession>A0ABT1CTG3</accession>
<organism evidence="2 3">
    <name type="scientific">Hoeflea alexandrii</name>
    <dbReference type="NCBI Taxonomy" id="288436"/>
    <lineage>
        <taxon>Bacteria</taxon>
        <taxon>Pseudomonadati</taxon>
        <taxon>Pseudomonadota</taxon>
        <taxon>Alphaproteobacteria</taxon>
        <taxon>Hyphomicrobiales</taxon>
        <taxon>Rhizobiaceae</taxon>
        <taxon>Hoeflea</taxon>
    </lineage>
</organism>